<evidence type="ECO:0000256" key="6">
    <source>
        <dbReference type="ARBA" id="ARBA00022824"/>
    </source>
</evidence>
<keyword evidence="5" id="KW-0378">Hydrolase</keyword>
<dbReference type="Proteomes" id="UP000694388">
    <property type="component" value="Unplaced"/>
</dbReference>
<dbReference type="GO" id="GO:0004222">
    <property type="term" value="F:metalloendopeptidase activity"/>
    <property type="evidence" value="ECO:0007669"/>
    <property type="project" value="InterPro"/>
</dbReference>
<feature type="transmembrane region" description="Helical" evidence="13">
    <location>
        <begin position="6"/>
        <end position="29"/>
    </location>
</feature>
<dbReference type="PANTHER" id="PTHR13046:SF0">
    <property type="entry name" value="CAAX PRENYL PROTEASE 2"/>
    <property type="match status" value="1"/>
</dbReference>
<dbReference type="GeneTree" id="ENSGT00390000004124"/>
<dbReference type="InterPro" id="IPR003675">
    <property type="entry name" value="Rce1/LyrA-like_dom"/>
</dbReference>
<dbReference type="GO" id="GO:0071586">
    <property type="term" value="P:CAAX-box protein processing"/>
    <property type="evidence" value="ECO:0007669"/>
    <property type="project" value="InterPro"/>
</dbReference>
<evidence type="ECO:0000256" key="9">
    <source>
        <dbReference type="ARBA" id="ARBA00032607"/>
    </source>
</evidence>
<reference evidence="15" key="2">
    <citation type="submission" date="2025-09" db="UniProtKB">
        <authorList>
            <consortium name="Ensembl"/>
        </authorList>
    </citation>
    <scope>IDENTIFICATION</scope>
</reference>
<dbReference type="Pfam" id="PF02517">
    <property type="entry name" value="Rce1-like"/>
    <property type="match status" value="1"/>
</dbReference>
<comment type="catalytic activity">
    <reaction evidence="10">
        <text>Hydrolyzes the peptide bond -P2-(S-farnesyl or geranylgeranyl)C-P1'-P2'-P3'-COOH where P1' and P2' are amino acids with aliphatic sidechains and P3' is any C-terminal residue.</text>
        <dbReference type="EC" id="3.4.26.1"/>
    </reaction>
</comment>
<comment type="similarity">
    <text evidence="2">Belongs to the peptidase U48 family.</text>
</comment>
<dbReference type="InterPro" id="IPR039731">
    <property type="entry name" value="Rce1"/>
</dbReference>
<proteinExistence type="inferred from homology"/>
<organism evidence="15 16">
    <name type="scientific">Eptatretus burgeri</name>
    <name type="common">Inshore hagfish</name>
    <dbReference type="NCBI Taxonomy" id="7764"/>
    <lineage>
        <taxon>Eukaryota</taxon>
        <taxon>Metazoa</taxon>
        <taxon>Chordata</taxon>
        <taxon>Craniata</taxon>
        <taxon>Vertebrata</taxon>
        <taxon>Cyclostomata</taxon>
        <taxon>Myxini</taxon>
        <taxon>Myxiniformes</taxon>
        <taxon>Myxinidae</taxon>
        <taxon>Eptatretinae</taxon>
        <taxon>Eptatretus</taxon>
    </lineage>
</organism>
<evidence type="ECO:0000256" key="13">
    <source>
        <dbReference type="SAM" id="Phobius"/>
    </source>
</evidence>
<evidence type="ECO:0000256" key="2">
    <source>
        <dbReference type="ARBA" id="ARBA00006897"/>
    </source>
</evidence>
<keyword evidence="4 13" id="KW-0812">Transmembrane</keyword>
<evidence type="ECO:0000259" key="14">
    <source>
        <dbReference type="Pfam" id="PF02517"/>
    </source>
</evidence>
<accession>A0A8C4R844</accession>
<comment type="subcellular location">
    <subcellularLocation>
        <location evidence="1">Endoplasmic reticulum membrane</location>
        <topology evidence="1">Multi-pass membrane protein</topology>
    </subcellularLocation>
</comment>
<dbReference type="GO" id="GO:0005789">
    <property type="term" value="C:endoplasmic reticulum membrane"/>
    <property type="evidence" value="ECO:0007669"/>
    <property type="project" value="UniProtKB-SubCell"/>
</dbReference>
<dbReference type="EC" id="3.4.26.1" evidence="11"/>
<feature type="transmembrane region" description="Helical" evidence="13">
    <location>
        <begin position="192"/>
        <end position="212"/>
    </location>
</feature>
<evidence type="ECO:0000256" key="1">
    <source>
        <dbReference type="ARBA" id="ARBA00004477"/>
    </source>
</evidence>
<evidence type="ECO:0000256" key="12">
    <source>
        <dbReference type="ARBA" id="ARBA00049763"/>
    </source>
</evidence>
<dbReference type="PANTHER" id="PTHR13046">
    <property type="entry name" value="PROTEASE U48 CAAX PRENYL PROTEASE RCE1"/>
    <property type="match status" value="1"/>
</dbReference>
<keyword evidence="8 13" id="KW-0472">Membrane</keyword>
<name>A0A8C4R844_EPTBU</name>
<keyword evidence="3" id="KW-0645">Protease</keyword>
<feature type="domain" description="CAAX prenyl protease 2/Lysostaphin resistance protein A-like" evidence="14">
    <location>
        <begin position="101"/>
        <end position="204"/>
    </location>
</feature>
<evidence type="ECO:0000256" key="10">
    <source>
        <dbReference type="ARBA" id="ARBA00047280"/>
    </source>
</evidence>
<protein>
    <recommendedName>
        <fullName evidence="12">CAAX prenyl protease 2</fullName>
        <ecNumber evidence="11">3.4.26.1</ecNumber>
    </recommendedName>
    <alternativeName>
        <fullName evidence="9">Farnesylated proteins-converting enzyme 2</fullName>
    </alternativeName>
</protein>
<keyword evidence="6" id="KW-0256">Endoplasmic reticulum</keyword>
<evidence type="ECO:0000313" key="16">
    <source>
        <dbReference type="Proteomes" id="UP000694388"/>
    </source>
</evidence>
<evidence type="ECO:0000256" key="8">
    <source>
        <dbReference type="ARBA" id="ARBA00023136"/>
    </source>
</evidence>
<evidence type="ECO:0000256" key="11">
    <source>
        <dbReference type="ARBA" id="ARBA00049729"/>
    </source>
</evidence>
<sequence length="253" mass="28501">MFFFFLTISIFECICITVCTILLLLLLLLTLLQTWVNLLNSMGCRSEGLISASVLPLLLTMVLFLGPILQQFLDCPWSFTDGLKVAVDPKIWVICLTDIRWMRNHVVAPLTEELVFRACMLPILVPCMGPQKAVFACPLFFGVAHFHHVIEQLKFKQRRVDDILLSAAFQFGYTSVFGAYTAFLFIRTGHLVGPVLCHAFCNFMGFPPLAAAVEHSHRLFLVIAYLTGALLFLYFLHPMTDPFIYTSDAVGLV</sequence>
<keyword evidence="7 13" id="KW-1133">Transmembrane helix</keyword>
<dbReference type="AlphaFoldDB" id="A0A8C4R844"/>
<evidence type="ECO:0000256" key="5">
    <source>
        <dbReference type="ARBA" id="ARBA00022801"/>
    </source>
</evidence>
<dbReference type="Ensembl" id="ENSEBUT00000027207.1">
    <property type="protein sequence ID" value="ENSEBUP00000026631.1"/>
    <property type="gene ID" value="ENSEBUG00000016397.1"/>
</dbReference>
<feature type="transmembrane region" description="Helical" evidence="13">
    <location>
        <begin position="49"/>
        <end position="69"/>
    </location>
</feature>
<keyword evidence="16" id="KW-1185">Reference proteome</keyword>
<feature type="transmembrane region" description="Helical" evidence="13">
    <location>
        <begin position="219"/>
        <end position="237"/>
    </location>
</feature>
<evidence type="ECO:0000313" key="15">
    <source>
        <dbReference type="Ensembl" id="ENSEBUP00000026631.1"/>
    </source>
</evidence>
<evidence type="ECO:0000256" key="4">
    <source>
        <dbReference type="ARBA" id="ARBA00022692"/>
    </source>
</evidence>
<evidence type="ECO:0000256" key="7">
    <source>
        <dbReference type="ARBA" id="ARBA00022989"/>
    </source>
</evidence>
<evidence type="ECO:0000256" key="3">
    <source>
        <dbReference type="ARBA" id="ARBA00022670"/>
    </source>
</evidence>
<reference evidence="15" key="1">
    <citation type="submission" date="2025-08" db="UniProtKB">
        <authorList>
            <consortium name="Ensembl"/>
        </authorList>
    </citation>
    <scope>IDENTIFICATION</scope>
</reference>
<feature type="transmembrane region" description="Helical" evidence="13">
    <location>
        <begin position="162"/>
        <end position="186"/>
    </location>
</feature>